<evidence type="ECO:0000259" key="2">
    <source>
        <dbReference type="PROSITE" id="PS51352"/>
    </source>
</evidence>
<dbReference type="SUPFAM" id="SSF52833">
    <property type="entry name" value="Thioredoxin-like"/>
    <property type="match status" value="1"/>
</dbReference>
<feature type="transmembrane region" description="Helical" evidence="1">
    <location>
        <begin position="86"/>
        <end position="107"/>
    </location>
</feature>
<keyword evidence="1" id="KW-0472">Membrane</keyword>
<dbReference type="CDD" id="cd02966">
    <property type="entry name" value="TlpA_like_family"/>
    <property type="match status" value="1"/>
</dbReference>
<organism evidence="3 4">
    <name type="scientific">Hufsiella ginkgonis</name>
    <dbReference type="NCBI Taxonomy" id="2695274"/>
    <lineage>
        <taxon>Bacteria</taxon>
        <taxon>Pseudomonadati</taxon>
        <taxon>Bacteroidota</taxon>
        <taxon>Sphingobacteriia</taxon>
        <taxon>Sphingobacteriales</taxon>
        <taxon>Sphingobacteriaceae</taxon>
        <taxon>Hufsiella</taxon>
    </lineage>
</organism>
<dbReference type="InterPro" id="IPR050553">
    <property type="entry name" value="Thioredoxin_ResA/DsbE_sf"/>
</dbReference>
<dbReference type="InterPro" id="IPR012336">
    <property type="entry name" value="Thioredoxin-like_fold"/>
</dbReference>
<feature type="transmembrane region" description="Helical" evidence="1">
    <location>
        <begin position="35"/>
        <end position="52"/>
    </location>
</feature>
<keyword evidence="1" id="KW-0812">Transmembrane</keyword>
<dbReference type="InterPro" id="IPR036249">
    <property type="entry name" value="Thioredoxin-like_sf"/>
</dbReference>
<dbReference type="PANTHER" id="PTHR42852:SF13">
    <property type="entry name" value="PROTEIN DIPZ"/>
    <property type="match status" value="1"/>
</dbReference>
<name>A0A7K1XZN7_9SPHI</name>
<feature type="transmembrane region" description="Helical" evidence="1">
    <location>
        <begin position="114"/>
        <end position="136"/>
    </location>
</feature>
<dbReference type="PANTHER" id="PTHR42852">
    <property type="entry name" value="THIOL:DISULFIDE INTERCHANGE PROTEIN DSBE"/>
    <property type="match status" value="1"/>
</dbReference>
<protein>
    <submittedName>
        <fullName evidence="3">Redoxin domain-containing protein</fullName>
    </submittedName>
</protein>
<gene>
    <name evidence="3" type="ORF">GS398_14255</name>
</gene>
<evidence type="ECO:0000313" key="3">
    <source>
        <dbReference type="EMBL" id="MXV16471.1"/>
    </source>
</evidence>
<accession>A0A7K1XZN7</accession>
<feature type="transmembrane region" description="Helical" evidence="1">
    <location>
        <begin position="59"/>
        <end position="80"/>
    </location>
</feature>
<dbReference type="EMBL" id="WVHS01000003">
    <property type="protein sequence ID" value="MXV16471.1"/>
    <property type="molecule type" value="Genomic_DNA"/>
</dbReference>
<dbReference type="Pfam" id="PF13905">
    <property type="entry name" value="Thioredoxin_8"/>
    <property type="match status" value="1"/>
</dbReference>
<comment type="caution">
    <text evidence="3">The sequence shown here is derived from an EMBL/GenBank/DDBJ whole genome shotgun (WGS) entry which is preliminary data.</text>
</comment>
<dbReference type="PROSITE" id="PS51352">
    <property type="entry name" value="THIOREDOXIN_2"/>
    <property type="match status" value="1"/>
</dbReference>
<dbReference type="Proteomes" id="UP000451233">
    <property type="component" value="Unassembled WGS sequence"/>
</dbReference>
<evidence type="ECO:0000313" key="4">
    <source>
        <dbReference type="Proteomes" id="UP000451233"/>
    </source>
</evidence>
<proteinExistence type="predicted"/>
<keyword evidence="1" id="KW-1133">Transmembrane helix</keyword>
<dbReference type="Gene3D" id="3.40.30.10">
    <property type="entry name" value="Glutaredoxin"/>
    <property type="match status" value="1"/>
</dbReference>
<reference evidence="3 4" key="1">
    <citation type="submission" date="2019-11" db="EMBL/GenBank/DDBJ databases">
        <title>Pedobacter sp. HMF7056 Genome sequencing and assembly.</title>
        <authorList>
            <person name="Kang H."/>
            <person name="Kim H."/>
            <person name="Joh K."/>
        </authorList>
    </citation>
    <scope>NUCLEOTIDE SEQUENCE [LARGE SCALE GENOMIC DNA]</scope>
    <source>
        <strain evidence="3 4">HMF7056</strain>
    </source>
</reference>
<feature type="domain" description="Thioredoxin" evidence="2">
    <location>
        <begin position="147"/>
        <end position="285"/>
    </location>
</feature>
<sequence length="285" mass="32250">MVNRSVTGNVLFFLLSVIVAAAVSAIAYFGHSTLFSVASTVYFLFTLLSLRARTPAIRAWVTNLLIALPVLVIHSPAHLFHFGETLVSLLSFLSFFLGILAGYFFFILGPSLRLLPAMLLIFINLFFWTVGAHLWFNFVNYGFFRANMDPIPVPAFMFTDASGKPFNDPGLKTRVLVLDFWNTSCPACFHAFPNLEKEYRKYKGDERIRFLSVNVPLKSDTTGQWSRMLAPFHYSFPQVTSTLTTGNDFGVRYYPTVIIIAQNKMVFHGSLDDACKVLPEYLHRQ</sequence>
<dbReference type="InterPro" id="IPR013766">
    <property type="entry name" value="Thioredoxin_domain"/>
</dbReference>
<keyword evidence="4" id="KW-1185">Reference proteome</keyword>
<evidence type="ECO:0000256" key="1">
    <source>
        <dbReference type="SAM" id="Phobius"/>
    </source>
</evidence>
<dbReference type="AlphaFoldDB" id="A0A7K1XZN7"/>